<proteinExistence type="predicted"/>
<reference evidence="2 4" key="1">
    <citation type="submission" date="2015-12" db="EMBL/GenBank/DDBJ databases">
        <title>Update maize B73 reference genome by single molecule sequencing technologies.</title>
        <authorList>
            <consortium name="Maize Genome Sequencing Project"/>
            <person name="Ware D."/>
        </authorList>
    </citation>
    <scope>NUCLEOTIDE SEQUENCE [LARGE SCALE GENOMIC DNA]</scope>
    <source>
        <strain evidence="4">cv. B73</strain>
        <tissue evidence="2">Seedling</tissue>
    </source>
</reference>
<keyword evidence="4" id="KW-1185">Reference proteome</keyword>
<organism evidence="2">
    <name type="scientific">Zea mays</name>
    <name type="common">Maize</name>
    <dbReference type="NCBI Taxonomy" id="4577"/>
    <lineage>
        <taxon>Eukaryota</taxon>
        <taxon>Viridiplantae</taxon>
        <taxon>Streptophyta</taxon>
        <taxon>Embryophyta</taxon>
        <taxon>Tracheophyta</taxon>
        <taxon>Spermatophyta</taxon>
        <taxon>Magnoliopsida</taxon>
        <taxon>Liliopsida</taxon>
        <taxon>Poales</taxon>
        <taxon>Poaceae</taxon>
        <taxon>PACMAD clade</taxon>
        <taxon>Panicoideae</taxon>
        <taxon>Andropogonodae</taxon>
        <taxon>Andropogoneae</taxon>
        <taxon>Tripsacinae</taxon>
        <taxon>Zea</taxon>
    </lineage>
</organism>
<dbReference type="OrthoDB" id="656607at2759"/>
<dbReference type="EMBL" id="CM007647">
    <property type="protein sequence ID" value="ONM00800.1"/>
    <property type="molecule type" value="Genomic_DNA"/>
</dbReference>
<dbReference type="InterPro" id="IPR011333">
    <property type="entry name" value="SKP1/BTB/POZ_sf"/>
</dbReference>
<dbReference type="SMR" id="A0A1D6KBX2"/>
<accession>A0A317YEV3</accession>
<dbReference type="KEGG" id="zma:100276081"/>
<dbReference type="STRING" id="4577.A0A1D6KBX2"/>
<gene>
    <name evidence="3" type="primary">LOC100276081</name>
    <name evidence="2" type="ORF">ZEAMMB73_Zm00001d030329</name>
</gene>
<dbReference type="AlphaFoldDB" id="A0A1D6KBX2"/>
<reference evidence="3" key="2">
    <citation type="submission" date="2019-07" db="EMBL/GenBank/DDBJ databases">
        <authorList>
            <person name="Seetharam A."/>
            <person name="Woodhouse M."/>
            <person name="Cannon E."/>
        </authorList>
    </citation>
    <scope>NUCLEOTIDE SEQUENCE [LARGE SCALE GENOMIC DNA]</scope>
    <source>
        <strain evidence="3">cv. B73</strain>
    </source>
</reference>
<protein>
    <submittedName>
        <fullName evidence="2 3">Uncharacterized protein</fullName>
    </submittedName>
</protein>
<evidence type="ECO:0000313" key="2">
    <source>
        <dbReference type="EMBL" id="ONM00800.1"/>
    </source>
</evidence>
<dbReference type="eggNOG" id="ENOG502R3PE">
    <property type="taxonomic scope" value="Eukaryota"/>
</dbReference>
<dbReference type="Proteomes" id="UP000007305">
    <property type="component" value="Chromosome 1"/>
</dbReference>
<sequence>MASTSRHTAEEGDVVLRCFDGVKVAVPVALARQRSGLVAASPADTVVHVPGYVHGTVVAKVVAYWYAADKAGAPFDAAFMAGLKHDALVDLIHAAHHLGDAALFDLFRFRP</sequence>
<dbReference type="GeneID" id="100276081"/>
<dbReference type="EnsemblPlants" id="Zm00001eb026600_T001">
    <property type="protein sequence ID" value="Zm00001eb026600_P001"/>
    <property type="gene ID" value="Zm00001eb026600"/>
</dbReference>
<name>A0A1D6KBX2_MAIZE</name>
<evidence type="ECO:0000313" key="3">
    <source>
        <dbReference type="EnsemblPlants" id="Zm00001eb026600_P001"/>
    </source>
</evidence>
<dbReference type="Gene3D" id="3.30.710.10">
    <property type="entry name" value="Potassium Channel Kv1.1, Chain A"/>
    <property type="match status" value="1"/>
</dbReference>
<dbReference type="Gramene" id="Zm00001eb026600_T001">
    <property type="protein sequence ID" value="Zm00001eb026600_P001"/>
    <property type="gene ID" value="Zm00001eb026600"/>
</dbReference>
<dbReference type="PaxDb" id="4577-GRMZM2G454018_P01"/>
<evidence type="ECO:0000313" key="4">
    <source>
        <dbReference type="Proteomes" id="UP000007305"/>
    </source>
</evidence>
<accession>A0A1D6KBX2</accession>
<dbReference type="ExpressionAtlas" id="A0A1D6KBX2">
    <property type="expression patterns" value="baseline"/>
</dbReference>
<dbReference type="RefSeq" id="NP_001143432.2">
    <property type="nucleotide sequence ID" value="NM_001149960.2"/>
</dbReference>
<evidence type="ECO:0000256" key="1">
    <source>
        <dbReference type="ARBA" id="ARBA00004906"/>
    </source>
</evidence>
<dbReference type="OMA" id="VAYWESR"/>
<dbReference type="FunCoup" id="A0A1D6KBX2">
    <property type="interactions" value="1112"/>
</dbReference>
<reference evidence="3" key="3">
    <citation type="submission" date="2021-05" db="UniProtKB">
        <authorList>
            <consortium name="EnsemblPlants"/>
        </authorList>
    </citation>
    <scope>IDENTIFICATION</scope>
    <source>
        <strain evidence="3">cv. B73</strain>
    </source>
</reference>
<comment type="pathway">
    <text evidence="1">Protein modification; protein ubiquitination.</text>
</comment>